<dbReference type="RefSeq" id="WP_077807828.1">
    <property type="nucleotide sequence ID" value="NZ_CP014691.1"/>
</dbReference>
<feature type="transmembrane region" description="Helical" evidence="7">
    <location>
        <begin position="70"/>
        <end position="87"/>
    </location>
</feature>
<gene>
    <name evidence="9" type="ORF">A0U93_13570</name>
</gene>
<keyword evidence="3 7" id="KW-0812">Transmembrane</keyword>
<dbReference type="EMBL" id="CP014691">
    <property type="protein sequence ID" value="AQS88781.1"/>
    <property type="molecule type" value="Genomic_DNA"/>
</dbReference>
<keyword evidence="2" id="KW-1003">Cell membrane</keyword>
<dbReference type="PANTHER" id="PTHR30509">
    <property type="entry name" value="P-HYDROXYBENZOIC ACID EFFLUX PUMP SUBUNIT-RELATED"/>
    <property type="match status" value="1"/>
</dbReference>
<proteinExistence type="inferred from homology"/>
<dbReference type="InterPro" id="IPR049453">
    <property type="entry name" value="Memb_transporter_dom"/>
</dbReference>
<reference evidence="9 10" key="1">
    <citation type="submission" date="2016-03" db="EMBL/GenBank/DDBJ databases">
        <title>Acetic acid bacteria sequencing.</title>
        <authorList>
            <person name="Brandt J."/>
            <person name="Jakob F."/>
            <person name="Vogel R.F."/>
        </authorList>
    </citation>
    <scope>NUCLEOTIDE SEQUENCE [LARGE SCALE GENOMIC DNA]</scope>
    <source>
        <strain evidence="9 10">NBRC 101099</strain>
    </source>
</reference>
<keyword evidence="10" id="KW-1185">Reference proteome</keyword>
<dbReference type="KEGG" id="nch:A0U93_13570"/>
<keyword evidence="4 7" id="KW-1133">Transmembrane helix</keyword>
<evidence type="ECO:0000259" key="8">
    <source>
        <dbReference type="Pfam" id="PF13515"/>
    </source>
</evidence>
<dbReference type="AlphaFoldDB" id="A0A1U9KSG7"/>
<dbReference type="OrthoDB" id="7224074at2"/>
<evidence type="ECO:0000256" key="6">
    <source>
        <dbReference type="ARBA" id="ARBA00043993"/>
    </source>
</evidence>
<keyword evidence="5 7" id="KW-0472">Membrane</keyword>
<evidence type="ECO:0000256" key="1">
    <source>
        <dbReference type="ARBA" id="ARBA00004651"/>
    </source>
</evidence>
<dbReference type="Pfam" id="PF13515">
    <property type="entry name" value="FUSC_2"/>
    <property type="match status" value="1"/>
</dbReference>
<dbReference type="GO" id="GO:0005886">
    <property type="term" value="C:plasma membrane"/>
    <property type="evidence" value="ECO:0007669"/>
    <property type="project" value="UniProtKB-SubCell"/>
</dbReference>
<evidence type="ECO:0000256" key="2">
    <source>
        <dbReference type="ARBA" id="ARBA00022475"/>
    </source>
</evidence>
<feature type="transmembrane region" description="Helical" evidence="7">
    <location>
        <begin position="141"/>
        <end position="159"/>
    </location>
</feature>
<sequence>MRLSGKGVDVSRYGVEASWRQTVRILVSVLLAWFFAAVFGLHETIWALITALIVTQSSIAQTITTARDQIVGTLIGAVVGTLAISLRPLLDQYWLPFWLALVPLAALAAWRPSLRFAGVTLMIVYLLPSTGNPFTPLTERLAAIFLGVLVSVAVSYVVFHADARRRAFLIAAQMFRHLNELLQAALLRSESWRQLEARGELCVPLLAQLNDCVVEARRERITDLERRHPVLVVLPSLMRHVMSDTMLIARAIEAGKDSKGSTAYIGCTATSAMRIAVWRIAANSTLPERQQGHPSDRAGTMCWHRFPISVGMRCRRCISLLICWWRICDRPSTY</sequence>
<feature type="domain" description="Integral membrane bound transporter" evidence="8">
    <location>
        <begin position="31"/>
        <end position="154"/>
    </location>
</feature>
<evidence type="ECO:0000256" key="5">
    <source>
        <dbReference type="ARBA" id="ARBA00023136"/>
    </source>
</evidence>
<accession>A0A1U9KSG7</accession>
<evidence type="ECO:0000313" key="10">
    <source>
        <dbReference type="Proteomes" id="UP000188604"/>
    </source>
</evidence>
<dbReference type="Proteomes" id="UP000188604">
    <property type="component" value="Chromosome"/>
</dbReference>
<protein>
    <recommendedName>
        <fullName evidence="8">Integral membrane bound transporter domain-containing protein</fullName>
    </recommendedName>
</protein>
<dbReference type="STRING" id="320497.A0U93_13570"/>
<feature type="transmembrane region" description="Helical" evidence="7">
    <location>
        <begin position="93"/>
        <end position="110"/>
    </location>
</feature>
<evidence type="ECO:0000256" key="3">
    <source>
        <dbReference type="ARBA" id="ARBA00022692"/>
    </source>
</evidence>
<feature type="transmembrane region" description="Helical" evidence="7">
    <location>
        <begin position="21"/>
        <end position="39"/>
    </location>
</feature>
<comment type="similarity">
    <text evidence="6">Belongs to the YccS/YhfK family.</text>
</comment>
<name>A0A1U9KSG7_9PROT</name>
<evidence type="ECO:0000256" key="4">
    <source>
        <dbReference type="ARBA" id="ARBA00022989"/>
    </source>
</evidence>
<organism evidence="9 10">
    <name type="scientific">Neoasaia chiangmaiensis</name>
    <dbReference type="NCBI Taxonomy" id="320497"/>
    <lineage>
        <taxon>Bacteria</taxon>
        <taxon>Pseudomonadati</taxon>
        <taxon>Pseudomonadota</taxon>
        <taxon>Alphaproteobacteria</taxon>
        <taxon>Acetobacterales</taxon>
        <taxon>Acetobacteraceae</taxon>
        <taxon>Neoasaia</taxon>
    </lineage>
</organism>
<comment type="subcellular location">
    <subcellularLocation>
        <location evidence="1">Cell membrane</location>
        <topology evidence="1">Multi-pass membrane protein</topology>
    </subcellularLocation>
</comment>
<evidence type="ECO:0000256" key="7">
    <source>
        <dbReference type="SAM" id="Phobius"/>
    </source>
</evidence>
<dbReference type="PANTHER" id="PTHR30509:SF9">
    <property type="entry name" value="MULTIDRUG RESISTANCE PROTEIN MDTO"/>
    <property type="match status" value="1"/>
</dbReference>
<evidence type="ECO:0000313" key="9">
    <source>
        <dbReference type="EMBL" id="AQS88781.1"/>
    </source>
</evidence>